<name>A0ABQ6VUF9_9PROT</name>
<organism evidence="1 2">
    <name type="scientific">Komagataeibacter medellinensis</name>
    <dbReference type="NCBI Taxonomy" id="1177712"/>
    <lineage>
        <taxon>Bacteria</taxon>
        <taxon>Pseudomonadati</taxon>
        <taxon>Pseudomonadota</taxon>
        <taxon>Alphaproteobacteria</taxon>
        <taxon>Acetobacterales</taxon>
        <taxon>Acetobacteraceae</taxon>
        <taxon>Komagataeibacter</taxon>
    </lineage>
</organism>
<evidence type="ECO:0000313" key="2">
    <source>
        <dbReference type="Proteomes" id="UP000427842"/>
    </source>
</evidence>
<comment type="caution">
    <text evidence="1">The sequence shown here is derived from an EMBL/GenBank/DDBJ whole genome shotgun (WGS) entry which is preliminary data.</text>
</comment>
<accession>A0ABQ6VUF9</accession>
<keyword evidence="2" id="KW-1185">Reference proteome</keyword>
<reference evidence="1 2" key="1">
    <citation type="submission" date="2018-09" db="EMBL/GenBank/DDBJ databases">
        <title>Genome sequence and characterization of the bcs clusters for the production of nanocellulose from the low pH resistant strain Komagataeibacter medellinensis ID13488.</title>
        <authorList>
            <person name="Hernandez-Arriaga A.M."/>
            <person name="Del Cerro C."/>
            <person name="Urbina L."/>
            <person name="Eceiza A."/>
            <person name="Retegi A."/>
            <person name="Prieto M.A."/>
        </authorList>
    </citation>
    <scope>NUCLEOTIDE SEQUENCE [LARGE SCALE GENOMIC DNA]</scope>
    <source>
        <strain evidence="1 2">ID13488</strain>
    </source>
</reference>
<dbReference type="Proteomes" id="UP000427842">
    <property type="component" value="Unassembled WGS sequence"/>
</dbReference>
<dbReference type="EMBL" id="QYAZ01000001">
    <property type="protein sequence ID" value="KAB8123844.1"/>
    <property type="molecule type" value="Genomic_DNA"/>
</dbReference>
<proteinExistence type="predicted"/>
<sequence length="74" mass="7676">MNVCAPTCMMALPRPGTGCQDFAPAGVASLQFGVIAGFFMAHGPLQIAPDRYRVRTGLPVPASPPTGPFGMRTA</sequence>
<protein>
    <submittedName>
        <fullName evidence="1">Uncharacterized protein</fullName>
    </submittedName>
</protein>
<gene>
    <name evidence="1" type="ORF">D3W54_06095</name>
</gene>
<evidence type="ECO:0000313" key="1">
    <source>
        <dbReference type="EMBL" id="KAB8123844.1"/>
    </source>
</evidence>